<protein>
    <submittedName>
        <fullName evidence="2">SFRICE_020825</fullName>
    </submittedName>
</protein>
<name>A0A2H1WDZ7_SPOFR</name>
<sequence length="370" mass="42138">MTSINCLLSERHASVRMGRLDRSDTTASHKTDVKQRLRLRLLMFRCVNEVIGDPITFIPVSPIPDSLSTLKFLTPKGWQRTCNATDVSGVHVWWRLLTISEVSEGPITPLPNPRFPNNPLIPNPQKAGNKNEQTSHLMVSDQRRPWTPATPEESQGRCRPFKKESALFLKPVNEQTGHLMVSNRRRPCTLETPVALQVRCWLFGGLLGNWGLGRLGTNIFWDETQGKRCFTSVFCEAVVSLRSSQPIRVEAWLSHTLSNALRTNPNADNRWQTSKRVSNQRRPWTLATPEESQVRCRLFKKEYALFLKICFFLTEFPKKEENTPQRLLSPKGLRATTEKFSNNRKKPSNTLPDPGIEPEFPCLAVVLATI</sequence>
<evidence type="ECO:0000313" key="2">
    <source>
        <dbReference type="EMBL" id="SOQ51305.1"/>
    </source>
</evidence>
<accession>A0A2H1WDZ7</accession>
<gene>
    <name evidence="2" type="ORF">SFRICE_020825</name>
</gene>
<dbReference type="EMBL" id="ODYU01008036">
    <property type="protein sequence ID" value="SOQ51305.1"/>
    <property type="molecule type" value="Genomic_DNA"/>
</dbReference>
<evidence type="ECO:0000256" key="1">
    <source>
        <dbReference type="SAM" id="MobiDB-lite"/>
    </source>
</evidence>
<proteinExistence type="predicted"/>
<reference evidence="2" key="1">
    <citation type="submission" date="2016-07" db="EMBL/GenBank/DDBJ databases">
        <authorList>
            <person name="Bretaudeau A."/>
        </authorList>
    </citation>
    <scope>NUCLEOTIDE SEQUENCE</scope>
    <source>
        <strain evidence="2">Rice</strain>
        <tissue evidence="2">Whole body</tissue>
    </source>
</reference>
<dbReference type="AlphaFoldDB" id="A0A2H1WDZ7"/>
<feature type="compositionally biased region" description="Polar residues" evidence="1">
    <location>
        <begin position="126"/>
        <end position="137"/>
    </location>
</feature>
<feature type="region of interest" description="Disordered" evidence="1">
    <location>
        <begin position="123"/>
        <end position="157"/>
    </location>
</feature>
<feature type="region of interest" description="Disordered" evidence="1">
    <location>
        <begin position="323"/>
        <end position="354"/>
    </location>
</feature>
<organism evidence="2">
    <name type="scientific">Spodoptera frugiperda</name>
    <name type="common">Fall armyworm</name>
    <dbReference type="NCBI Taxonomy" id="7108"/>
    <lineage>
        <taxon>Eukaryota</taxon>
        <taxon>Metazoa</taxon>
        <taxon>Ecdysozoa</taxon>
        <taxon>Arthropoda</taxon>
        <taxon>Hexapoda</taxon>
        <taxon>Insecta</taxon>
        <taxon>Pterygota</taxon>
        <taxon>Neoptera</taxon>
        <taxon>Endopterygota</taxon>
        <taxon>Lepidoptera</taxon>
        <taxon>Glossata</taxon>
        <taxon>Ditrysia</taxon>
        <taxon>Noctuoidea</taxon>
        <taxon>Noctuidae</taxon>
        <taxon>Amphipyrinae</taxon>
        <taxon>Spodoptera</taxon>
    </lineage>
</organism>